<evidence type="ECO:0000313" key="2">
    <source>
        <dbReference type="EMBL" id="KQB85160.1"/>
    </source>
</evidence>
<reference evidence="2 3" key="1">
    <citation type="submission" date="2015-10" db="EMBL/GenBank/DDBJ databases">
        <title>Corynebacteirum lowii and Corynebacterium oculi species nova, derived from human clinical disease and and emended description of Corynebacterium mastiditis.</title>
        <authorList>
            <person name="Bernard K."/>
            <person name="Pacheco A.L."/>
            <person name="Mcdougall C."/>
            <person name="Burtx T."/>
            <person name="Weibe D."/>
            <person name="Tyler S."/>
            <person name="Olson A.B."/>
            <person name="Cnockaert M."/>
            <person name="Eguchi H."/>
            <person name="Kuwahara T."/>
            <person name="Nakayama-Imaohji H."/>
            <person name="Boudewijins M."/>
            <person name="Van Hoecke F."/>
            <person name="Bernier A.-M."/>
            <person name="Vandamme P."/>
        </authorList>
    </citation>
    <scope>NUCLEOTIDE SEQUENCE [LARGE SCALE GENOMIC DNA]</scope>
    <source>
        <strain evidence="2 3">NML 130210</strain>
    </source>
</reference>
<evidence type="ECO:0000256" key="1">
    <source>
        <dbReference type="SAM" id="Phobius"/>
    </source>
</evidence>
<dbReference type="EMBL" id="LKST01000001">
    <property type="protein sequence ID" value="KQB85160.1"/>
    <property type="molecule type" value="Genomic_DNA"/>
</dbReference>
<dbReference type="Proteomes" id="UP000050517">
    <property type="component" value="Unassembled WGS sequence"/>
</dbReference>
<dbReference type="RefSeq" id="WP_055121529.1">
    <property type="nucleotide sequence ID" value="NZ_LKST01000001.1"/>
</dbReference>
<proteinExistence type="predicted"/>
<dbReference type="OrthoDB" id="9984949at2"/>
<feature type="transmembrane region" description="Helical" evidence="1">
    <location>
        <begin position="7"/>
        <end position="26"/>
    </location>
</feature>
<keyword evidence="1" id="KW-0472">Membrane</keyword>
<dbReference type="STRING" id="1544416.Cocul_00298"/>
<dbReference type="PATRIC" id="fig|1544416.3.peg.302"/>
<dbReference type="AlphaFoldDB" id="A0A0Q0UEP2"/>
<keyword evidence="1" id="KW-0812">Transmembrane</keyword>
<accession>A0A0Q0UEP2</accession>
<evidence type="ECO:0000313" key="3">
    <source>
        <dbReference type="Proteomes" id="UP000050517"/>
    </source>
</evidence>
<sequence length="81" mass="9033">MRITQTRVMVSIGIAVALVAGVLIVVKSQETIEESPLTVEQWHQEYSGPFLKQMATWHQLTEDLGMVPVADTARPVEVAWD</sequence>
<keyword evidence="1" id="KW-1133">Transmembrane helix</keyword>
<name>A0A0Q0UEP2_9CORY</name>
<keyword evidence="3" id="KW-1185">Reference proteome</keyword>
<organism evidence="2 3">
    <name type="scientific">Corynebacterium oculi</name>
    <dbReference type="NCBI Taxonomy" id="1544416"/>
    <lineage>
        <taxon>Bacteria</taxon>
        <taxon>Bacillati</taxon>
        <taxon>Actinomycetota</taxon>
        <taxon>Actinomycetes</taxon>
        <taxon>Mycobacteriales</taxon>
        <taxon>Corynebacteriaceae</taxon>
        <taxon>Corynebacterium</taxon>
    </lineage>
</organism>
<comment type="caution">
    <text evidence="2">The sequence shown here is derived from an EMBL/GenBank/DDBJ whole genome shotgun (WGS) entry which is preliminary data.</text>
</comment>
<protein>
    <submittedName>
        <fullName evidence="2">Uncharacterized protein</fullName>
    </submittedName>
</protein>
<gene>
    <name evidence="2" type="ORF">Cocul_00298</name>
</gene>